<protein>
    <submittedName>
        <fullName evidence="2">Cysteine desulfurase</fullName>
        <ecNumber evidence="2">2.8.1.7</ecNumber>
    </submittedName>
</protein>
<dbReference type="PANTHER" id="PTHR43586">
    <property type="entry name" value="CYSTEINE DESULFURASE"/>
    <property type="match status" value="1"/>
</dbReference>
<dbReference type="InterPro" id="IPR000192">
    <property type="entry name" value="Aminotrans_V_dom"/>
</dbReference>
<dbReference type="Pfam" id="PF00266">
    <property type="entry name" value="Aminotran_5"/>
    <property type="match status" value="1"/>
</dbReference>
<dbReference type="InterPro" id="IPR015421">
    <property type="entry name" value="PyrdxlP-dep_Trfase_major"/>
</dbReference>
<evidence type="ECO:0000313" key="2">
    <source>
        <dbReference type="EMBL" id="CUO40198.1"/>
    </source>
</evidence>
<proteinExistence type="predicted"/>
<dbReference type="GO" id="GO:0031071">
    <property type="term" value="F:cysteine desulfurase activity"/>
    <property type="evidence" value="ECO:0007669"/>
    <property type="project" value="UniProtKB-EC"/>
</dbReference>
<dbReference type="EMBL" id="CYZU01000017">
    <property type="protein sequence ID" value="CUO40198.1"/>
    <property type="molecule type" value="Genomic_DNA"/>
</dbReference>
<name>A0A174EU41_9FIRM</name>
<dbReference type="InterPro" id="IPR015424">
    <property type="entry name" value="PyrdxlP-dep_Trfase"/>
</dbReference>
<dbReference type="OrthoDB" id="9804366at2"/>
<dbReference type="Proteomes" id="UP000095544">
    <property type="component" value="Unassembled WGS sequence"/>
</dbReference>
<dbReference type="Gene3D" id="3.40.640.10">
    <property type="entry name" value="Type I PLP-dependent aspartate aminotransferase-like (Major domain)"/>
    <property type="match status" value="1"/>
</dbReference>
<reference evidence="2 3" key="1">
    <citation type="submission" date="2015-09" db="EMBL/GenBank/DDBJ databases">
        <authorList>
            <consortium name="Pathogen Informatics"/>
        </authorList>
    </citation>
    <scope>NUCLEOTIDE SEQUENCE [LARGE SCALE GENOMIC DNA]</scope>
    <source>
        <strain evidence="2 3">2789STDY5834876</strain>
    </source>
</reference>
<dbReference type="RefSeq" id="WP_055152949.1">
    <property type="nucleotide sequence ID" value="NZ_CYZU01000017.1"/>
</dbReference>
<dbReference type="SUPFAM" id="SSF53383">
    <property type="entry name" value="PLP-dependent transferases"/>
    <property type="match status" value="1"/>
</dbReference>
<organism evidence="2 3">
    <name type="scientific">Faecalicatena contorta</name>
    <dbReference type="NCBI Taxonomy" id="39482"/>
    <lineage>
        <taxon>Bacteria</taxon>
        <taxon>Bacillati</taxon>
        <taxon>Bacillota</taxon>
        <taxon>Clostridia</taxon>
        <taxon>Lachnospirales</taxon>
        <taxon>Lachnospiraceae</taxon>
        <taxon>Faecalicatena</taxon>
    </lineage>
</organism>
<dbReference type="InterPro" id="IPR015422">
    <property type="entry name" value="PyrdxlP-dep_Trfase_small"/>
</dbReference>
<dbReference type="STRING" id="39482.ERS852491_02093"/>
<dbReference type="AlphaFoldDB" id="A0A174EU41"/>
<gene>
    <name evidence="2" type="primary">sufS</name>
    <name evidence="2" type="ORF">ERS852491_02093</name>
</gene>
<dbReference type="Gene3D" id="3.90.1150.10">
    <property type="entry name" value="Aspartate Aminotransferase, domain 1"/>
    <property type="match status" value="1"/>
</dbReference>
<accession>A0A174EU41</accession>
<keyword evidence="2" id="KW-0808">Transferase</keyword>
<feature type="domain" description="Aminotransferase class V" evidence="1">
    <location>
        <begin position="19"/>
        <end position="364"/>
    </location>
</feature>
<evidence type="ECO:0000259" key="1">
    <source>
        <dbReference type="Pfam" id="PF00266"/>
    </source>
</evidence>
<sequence>MKSLDKIAESIHSNCEKCYLDTGAMSLMPEEVWQAVQAFHEKRRKYGPAFAEYWKEADLLRQDIASLIGSSPEEIMFLQNTSMGINLAAQALKLEPGDNVVITNLEFPSNVYPWMNLEARGVEVRILDITDGVLDEPKLFKICDEKTKALSISWVQSANGMVADLEMCSEFCRNNHMYFVLDAIQGMGVLPLDVRKVHLDLVISGFFKWLLGPDGIAFVYVNKEALPELGVPFTGWAGMKNIFDYSTFKFDLAGEARQYETGNMNFSGIYGARQGVKVVLEHQREITERVQELTGYLREQIRSRKHLTLLSPGKGGAAGITLLGCENAEKVFEELKAKNICVNYRRGLRVSVHFYNTKEDVDRLMEVLDD</sequence>
<dbReference type="PANTHER" id="PTHR43586:SF15">
    <property type="entry name" value="BLR3095 PROTEIN"/>
    <property type="match status" value="1"/>
</dbReference>
<dbReference type="EC" id="2.8.1.7" evidence="2"/>
<evidence type="ECO:0000313" key="3">
    <source>
        <dbReference type="Proteomes" id="UP000095544"/>
    </source>
</evidence>